<proteinExistence type="predicted"/>
<evidence type="ECO:0000259" key="2">
    <source>
        <dbReference type="Pfam" id="PF08881"/>
    </source>
</evidence>
<feature type="signal peptide" evidence="1">
    <location>
        <begin position="1"/>
        <end position="21"/>
    </location>
</feature>
<evidence type="ECO:0000256" key="1">
    <source>
        <dbReference type="SAM" id="SignalP"/>
    </source>
</evidence>
<dbReference type="Proteomes" id="UP001303473">
    <property type="component" value="Unassembled WGS sequence"/>
</dbReference>
<keyword evidence="4" id="KW-1185">Reference proteome</keyword>
<evidence type="ECO:0000313" key="4">
    <source>
        <dbReference type="Proteomes" id="UP001303473"/>
    </source>
</evidence>
<dbReference type="SUPFAM" id="SSF51322">
    <property type="entry name" value="Cyanovirin-N"/>
    <property type="match status" value="1"/>
</dbReference>
<gene>
    <name evidence="3" type="ORF">QBC46DRAFT_344249</name>
</gene>
<dbReference type="InterPro" id="IPR036673">
    <property type="entry name" value="Cyanovirin-N_sf"/>
</dbReference>
<feature type="domain" description="Cyanovirin-N" evidence="2">
    <location>
        <begin position="39"/>
        <end position="158"/>
    </location>
</feature>
<organism evidence="3 4">
    <name type="scientific">Diplogelasinospora grovesii</name>
    <dbReference type="NCBI Taxonomy" id="303347"/>
    <lineage>
        <taxon>Eukaryota</taxon>
        <taxon>Fungi</taxon>
        <taxon>Dikarya</taxon>
        <taxon>Ascomycota</taxon>
        <taxon>Pezizomycotina</taxon>
        <taxon>Sordariomycetes</taxon>
        <taxon>Sordariomycetidae</taxon>
        <taxon>Sordariales</taxon>
        <taxon>Diplogelasinosporaceae</taxon>
        <taxon>Diplogelasinospora</taxon>
    </lineage>
</organism>
<reference evidence="4" key="1">
    <citation type="journal article" date="2023" name="Mol. Phylogenet. Evol.">
        <title>Genome-scale phylogeny and comparative genomics of the fungal order Sordariales.</title>
        <authorList>
            <person name="Hensen N."/>
            <person name="Bonometti L."/>
            <person name="Westerberg I."/>
            <person name="Brannstrom I.O."/>
            <person name="Guillou S."/>
            <person name="Cros-Aarteil S."/>
            <person name="Calhoun S."/>
            <person name="Haridas S."/>
            <person name="Kuo A."/>
            <person name="Mondo S."/>
            <person name="Pangilinan J."/>
            <person name="Riley R."/>
            <person name="LaButti K."/>
            <person name="Andreopoulos B."/>
            <person name="Lipzen A."/>
            <person name="Chen C."/>
            <person name="Yan M."/>
            <person name="Daum C."/>
            <person name="Ng V."/>
            <person name="Clum A."/>
            <person name="Steindorff A."/>
            <person name="Ohm R.A."/>
            <person name="Martin F."/>
            <person name="Silar P."/>
            <person name="Natvig D.O."/>
            <person name="Lalanne C."/>
            <person name="Gautier V."/>
            <person name="Ament-Velasquez S.L."/>
            <person name="Kruys A."/>
            <person name="Hutchinson M.I."/>
            <person name="Powell A.J."/>
            <person name="Barry K."/>
            <person name="Miller A.N."/>
            <person name="Grigoriev I.V."/>
            <person name="Debuchy R."/>
            <person name="Gladieux P."/>
            <person name="Hiltunen Thoren M."/>
            <person name="Johannesson H."/>
        </authorList>
    </citation>
    <scope>NUCLEOTIDE SEQUENCE [LARGE SCALE GENOMIC DNA]</scope>
    <source>
        <strain evidence="4">CBS 340.73</strain>
    </source>
</reference>
<dbReference type="Gene3D" id="2.30.60.10">
    <property type="entry name" value="Cyanovirin-N"/>
    <property type="match status" value="1"/>
</dbReference>
<dbReference type="Pfam" id="PF08881">
    <property type="entry name" value="CVNH"/>
    <property type="match status" value="1"/>
</dbReference>
<sequence length="172" mass="18047">MFFRASIITAFLALAVAGVIARDDCNDSGNDSGNYTTNFAADCTNIHLGPANSSTSTFLIAACHANGDGTGPGCVSQIDLDVCLQEYGSVLFWGGRDDGQPSNALTQICHITGPIEYDQHWANLSYACPSNKDDPANSHDVPNVINLNQGIGVKNGTLSCTGNMGQKISLCD</sequence>
<evidence type="ECO:0000313" key="3">
    <source>
        <dbReference type="EMBL" id="KAK3937798.1"/>
    </source>
</evidence>
<comment type="caution">
    <text evidence="3">The sequence shown here is derived from an EMBL/GenBank/DDBJ whole genome shotgun (WGS) entry which is preliminary data.</text>
</comment>
<dbReference type="EMBL" id="MU853845">
    <property type="protein sequence ID" value="KAK3937798.1"/>
    <property type="molecule type" value="Genomic_DNA"/>
</dbReference>
<feature type="chain" id="PRO_5043016560" description="Cyanovirin-N domain-containing protein" evidence="1">
    <location>
        <begin position="22"/>
        <end position="172"/>
    </location>
</feature>
<protein>
    <recommendedName>
        <fullName evidence="2">Cyanovirin-N domain-containing protein</fullName>
    </recommendedName>
</protein>
<accession>A0AAN6N405</accession>
<dbReference type="AlphaFoldDB" id="A0AAN6N405"/>
<dbReference type="InterPro" id="IPR011058">
    <property type="entry name" value="Cyanovirin-N"/>
</dbReference>
<keyword evidence="1" id="KW-0732">Signal</keyword>
<name>A0AAN6N405_9PEZI</name>